<keyword evidence="12" id="KW-1185">Reference proteome</keyword>
<evidence type="ECO:0000256" key="3">
    <source>
        <dbReference type="ARBA" id="ARBA00022481"/>
    </source>
</evidence>
<evidence type="ECO:0000256" key="1">
    <source>
        <dbReference type="ARBA" id="ARBA00004282"/>
    </source>
</evidence>
<keyword evidence="3" id="KW-0488">Methylation</keyword>
<dbReference type="InterPro" id="IPR016024">
    <property type="entry name" value="ARM-type_fold"/>
</dbReference>
<dbReference type="FunFam" id="1.25.10.10:FF:000008">
    <property type="entry name" value="plakophilin-4 isoform X1"/>
    <property type="match status" value="1"/>
</dbReference>
<feature type="region of interest" description="Disordered" evidence="10">
    <location>
        <begin position="470"/>
        <end position="491"/>
    </location>
</feature>
<evidence type="ECO:0000256" key="7">
    <source>
        <dbReference type="ARBA" id="ARBA00022949"/>
    </source>
</evidence>
<dbReference type="GeneTree" id="ENSGT00940000154952"/>
<dbReference type="GO" id="GO:0060997">
    <property type="term" value="P:dendritic spine morphogenesis"/>
    <property type="evidence" value="ECO:0007669"/>
    <property type="project" value="TreeGrafter"/>
</dbReference>
<reference evidence="11" key="2">
    <citation type="submission" date="2025-08" db="UniProtKB">
        <authorList>
            <consortium name="Ensembl"/>
        </authorList>
    </citation>
    <scope>IDENTIFICATION</scope>
</reference>
<dbReference type="Pfam" id="PF00514">
    <property type="entry name" value="Arm"/>
    <property type="match status" value="4"/>
</dbReference>
<feature type="region of interest" description="Disordered" evidence="10">
    <location>
        <begin position="232"/>
        <end position="316"/>
    </location>
</feature>
<keyword evidence="8" id="KW-0175">Coiled coil</keyword>
<keyword evidence="4" id="KW-0597">Phosphoprotein</keyword>
<feature type="region of interest" description="Disordered" evidence="10">
    <location>
        <begin position="998"/>
        <end position="1034"/>
    </location>
</feature>
<keyword evidence="7" id="KW-0965">Cell junction</keyword>
<feature type="compositionally biased region" description="Low complexity" evidence="10">
    <location>
        <begin position="1007"/>
        <end position="1033"/>
    </location>
</feature>
<protein>
    <submittedName>
        <fullName evidence="11">Catenin delta 2</fullName>
    </submittedName>
</protein>
<dbReference type="GO" id="GO:0005886">
    <property type="term" value="C:plasma membrane"/>
    <property type="evidence" value="ECO:0007669"/>
    <property type="project" value="TreeGrafter"/>
</dbReference>
<comment type="subcellular location">
    <subcellularLocation>
        <location evidence="1">Cell junction</location>
    </subcellularLocation>
</comment>
<feature type="compositionally biased region" description="Low complexity" evidence="10">
    <location>
        <begin position="237"/>
        <end position="248"/>
    </location>
</feature>
<keyword evidence="5" id="KW-0677">Repeat</keyword>
<evidence type="ECO:0000256" key="4">
    <source>
        <dbReference type="ARBA" id="ARBA00022553"/>
    </source>
</evidence>
<comment type="similarity">
    <text evidence="2">Belongs to the beta-catenin family.</text>
</comment>
<feature type="repeat" description="ARM" evidence="9">
    <location>
        <begin position="590"/>
        <end position="634"/>
    </location>
</feature>
<dbReference type="SUPFAM" id="SSF48371">
    <property type="entry name" value="ARM repeat"/>
    <property type="match status" value="1"/>
</dbReference>
<dbReference type="GO" id="GO:0005737">
    <property type="term" value="C:cytoplasm"/>
    <property type="evidence" value="ECO:0007669"/>
    <property type="project" value="TreeGrafter"/>
</dbReference>
<dbReference type="PANTHER" id="PTHR10372">
    <property type="entry name" value="PLAKOPHILLIN-RELATED"/>
    <property type="match status" value="1"/>
</dbReference>
<feature type="region of interest" description="Disordered" evidence="10">
    <location>
        <begin position="757"/>
        <end position="788"/>
    </location>
</feature>
<evidence type="ECO:0000256" key="2">
    <source>
        <dbReference type="ARBA" id="ARBA00005462"/>
    </source>
</evidence>
<feature type="region of interest" description="Disordered" evidence="10">
    <location>
        <begin position="345"/>
        <end position="373"/>
    </location>
</feature>
<keyword evidence="6" id="KW-0130">Cell adhesion</keyword>
<evidence type="ECO:0000256" key="5">
    <source>
        <dbReference type="ARBA" id="ARBA00022737"/>
    </source>
</evidence>
<evidence type="ECO:0000256" key="9">
    <source>
        <dbReference type="PROSITE-ProRule" id="PRU00259"/>
    </source>
</evidence>
<feature type="repeat" description="ARM" evidence="9">
    <location>
        <begin position="546"/>
        <end position="581"/>
    </location>
</feature>
<dbReference type="AlphaFoldDB" id="H3CD78"/>
<feature type="compositionally biased region" description="Low complexity" evidence="10">
    <location>
        <begin position="261"/>
        <end position="273"/>
    </location>
</feature>
<dbReference type="GO" id="GO:0098609">
    <property type="term" value="P:cell-cell adhesion"/>
    <property type="evidence" value="ECO:0007669"/>
    <property type="project" value="InterPro"/>
</dbReference>
<dbReference type="Ensembl" id="ENSTNIT00000006349.1">
    <property type="protein sequence ID" value="ENSTNIP00000006201.1"/>
    <property type="gene ID" value="ENSTNIG00000006368.1"/>
</dbReference>
<evidence type="ECO:0000256" key="10">
    <source>
        <dbReference type="SAM" id="MobiDB-lite"/>
    </source>
</evidence>
<organism evidence="11 12">
    <name type="scientific">Tetraodon nigroviridis</name>
    <name type="common">Spotted green pufferfish</name>
    <name type="synonym">Chelonodon nigroviridis</name>
    <dbReference type="NCBI Taxonomy" id="99883"/>
    <lineage>
        <taxon>Eukaryota</taxon>
        <taxon>Metazoa</taxon>
        <taxon>Chordata</taxon>
        <taxon>Craniata</taxon>
        <taxon>Vertebrata</taxon>
        <taxon>Euteleostomi</taxon>
        <taxon>Actinopterygii</taxon>
        <taxon>Neopterygii</taxon>
        <taxon>Teleostei</taxon>
        <taxon>Neoteleostei</taxon>
        <taxon>Acanthomorphata</taxon>
        <taxon>Eupercaria</taxon>
        <taxon>Tetraodontiformes</taxon>
        <taxon>Tetradontoidea</taxon>
        <taxon>Tetraodontidae</taxon>
        <taxon>Tetraodon</taxon>
    </lineage>
</organism>
<reference evidence="11" key="3">
    <citation type="submission" date="2025-09" db="UniProtKB">
        <authorList>
            <consortium name="Ensembl"/>
        </authorList>
    </citation>
    <scope>IDENTIFICATION</scope>
</reference>
<dbReference type="GO" id="GO:0014069">
    <property type="term" value="C:postsynaptic density"/>
    <property type="evidence" value="ECO:0007669"/>
    <property type="project" value="TreeGrafter"/>
</dbReference>
<dbReference type="InterPro" id="IPR011989">
    <property type="entry name" value="ARM-like"/>
</dbReference>
<feature type="repeat" description="ARM" evidence="9">
    <location>
        <begin position="850"/>
        <end position="887"/>
    </location>
</feature>
<accession>H3CD78</accession>
<dbReference type="InterPro" id="IPR000225">
    <property type="entry name" value="Armadillo"/>
</dbReference>
<evidence type="ECO:0000256" key="6">
    <source>
        <dbReference type="ARBA" id="ARBA00022889"/>
    </source>
</evidence>
<dbReference type="SMART" id="SM00185">
    <property type="entry name" value="ARM"/>
    <property type="match status" value="7"/>
</dbReference>
<feature type="region of interest" description="Disordered" evidence="10">
    <location>
        <begin position="1105"/>
        <end position="1132"/>
    </location>
</feature>
<sequence>ELQFERLTRELEAERQIVATQLERCKLGSEAGSMSSISSTDEQFRWNAQGVKCPGGCSHLSSFIYPENFLLSLDGGQGAGERTVIPPHHAQLCTAPVSLGPALLSQSSLQLNSTPEASLQYSASYHSNQTLALSDSLAAAATPQRSGQVGGAVHSYNQTFIPPSSFSLSLSRLPTLSLRRLPHSVASASGDIQPCRLVQGQVRTSVSTSSPLFSLPSQRPIFCVYYSSSTLPSQRVSSPLTGGSSSPSKLQRLGSASDTCPSSVSTTAAPVTTAGGGGSPLRITSPPSSTAGGGGASSSSSPLHQMSSGIGSLRPTLSPKRLAAHHTSDQYKISHQLYATATLQRPGSLAGSRGSYSSQHSQEPLRPLGSPEHHIDPIYEERVYHNKGPMRSFNRDFLEIVGGSTNVPRRTGSHGTGTGNYSRGGTNNYATVGPGYTSGGGGGDLYGSDPYVADPYRTLQYCPSVVESPYSKSGPALPPEGSLQRSPSIDSIQKDPREFGWRDPELPEVIQMLQHQFPSVQSNAAAYLQHLCFGDNKIKAEIRKQGGIQLLVDLLDHRMSEVHRSACGALRNLVYGKANDENKVALKNCGGIPALVRLLRKTGDVEIRELVTVGVLWNLSSCDALKMPIIQDALAVLTNSVIIPQSNWDSSPNHHEDRKVHLHTSQVLRNATGCLRNVSSAGEEARRRMRECDGLTDALLFVIQTSLGSSEIDSQTVENCVCILRNLSYRLAAETSHGQQGGLEELDGLLCDANGRDGESSGCWGKKKKKKKGADQPPQWDGVGPFPDTVDPPKGVQMLWHPTIVKPYLTLLSECSNPDTLEGAAGALQNLAAGSWKWSVYIRAAVRKEKGLPILVELLRIDNDKVVCAVATALRNMALDIRNKELIGKYAMRDLIHRLPGTTGPPSKTMSDDTVTAICCALHEVITKNMENAKALRDAGGIEKLIGIARSKGDKHSAKVVKAASQVLSSMWQYRDLRSLYKKDGYSQYHFVGSASTIERDRQRPYSSSRTPSVSPVRTSPNNRSASAPASPREMMSLKERKMDYNSTATNAGFHSNKGEHTSRKDGMAVAGREASPFHINLKSNAIKTRGNERMSHLHVFARAGASTRSTTRTRERLQPPNSTGPPRDPREDLRMHLGLKSTGNYVDFYSASRPYSELNYETSHYPASPDSWV</sequence>
<dbReference type="InterPro" id="IPR028435">
    <property type="entry name" value="Plakophilin/d_Catenin"/>
</dbReference>
<reference evidence="12" key="1">
    <citation type="journal article" date="2004" name="Nature">
        <title>Genome duplication in the teleost fish Tetraodon nigroviridis reveals the early vertebrate proto-karyotype.</title>
        <authorList>
            <person name="Jaillon O."/>
            <person name="Aury J.-M."/>
            <person name="Brunet F."/>
            <person name="Petit J.-L."/>
            <person name="Stange-Thomann N."/>
            <person name="Mauceli E."/>
            <person name="Bouneau L."/>
            <person name="Fischer C."/>
            <person name="Ozouf-Costaz C."/>
            <person name="Bernot A."/>
            <person name="Nicaud S."/>
            <person name="Jaffe D."/>
            <person name="Fisher S."/>
            <person name="Lutfalla G."/>
            <person name="Dossat C."/>
            <person name="Segurens B."/>
            <person name="Dasilva C."/>
            <person name="Salanoubat M."/>
            <person name="Levy M."/>
            <person name="Boudet N."/>
            <person name="Castellano S."/>
            <person name="Anthouard V."/>
            <person name="Jubin C."/>
            <person name="Castelli V."/>
            <person name="Katinka M."/>
            <person name="Vacherie B."/>
            <person name="Biemont C."/>
            <person name="Skalli Z."/>
            <person name="Cattolico L."/>
            <person name="Poulain J."/>
            <person name="De Berardinis V."/>
            <person name="Cruaud C."/>
            <person name="Duprat S."/>
            <person name="Brottier P."/>
            <person name="Coutanceau J.-P."/>
            <person name="Gouzy J."/>
            <person name="Parra G."/>
            <person name="Lardier G."/>
            <person name="Chapple C."/>
            <person name="McKernan K.J."/>
            <person name="McEwan P."/>
            <person name="Bosak S."/>
            <person name="Kellis M."/>
            <person name="Volff J.-N."/>
            <person name="Guigo R."/>
            <person name="Zody M.C."/>
            <person name="Mesirov J."/>
            <person name="Lindblad-Toh K."/>
            <person name="Birren B."/>
            <person name="Nusbaum C."/>
            <person name="Kahn D."/>
            <person name="Robinson-Rechavi M."/>
            <person name="Laudet V."/>
            <person name="Schachter V."/>
            <person name="Quetier F."/>
            <person name="Saurin W."/>
            <person name="Scarpelli C."/>
            <person name="Wincker P."/>
            <person name="Lander E.S."/>
            <person name="Weissenbach J."/>
            <person name="Roest Crollius H."/>
        </authorList>
    </citation>
    <scope>NUCLEOTIDE SEQUENCE [LARGE SCALE GENOMIC DNA]</scope>
</reference>
<name>H3CD78_TETNG</name>
<feature type="region of interest" description="Disordered" evidence="10">
    <location>
        <begin position="404"/>
        <end position="427"/>
    </location>
</feature>
<proteinExistence type="inferred from homology"/>
<dbReference type="Proteomes" id="UP000007303">
    <property type="component" value="Unassembled WGS sequence"/>
</dbReference>
<evidence type="ECO:0000313" key="12">
    <source>
        <dbReference type="Proteomes" id="UP000007303"/>
    </source>
</evidence>
<dbReference type="GO" id="GO:0005634">
    <property type="term" value="C:nucleus"/>
    <property type="evidence" value="ECO:0007669"/>
    <property type="project" value="TreeGrafter"/>
</dbReference>
<dbReference type="GO" id="GO:0005912">
    <property type="term" value="C:adherens junction"/>
    <property type="evidence" value="ECO:0007669"/>
    <property type="project" value="TreeGrafter"/>
</dbReference>
<dbReference type="PANTHER" id="PTHR10372:SF9">
    <property type="entry name" value="CATENIN DELTA-2"/>
    <property type="match status" value="1"/>
</dbReference>
<evidence type="ECO:0000313" key="11">
    <source>
        <dbReference type="Ensembl" id="ENSTNIP00000006201.1"/>
    </source>
</evidence>
<evidence type="ECO:0000256" key="8">
    <source>
        <dbReference type="ARBA" id="ARBA00023054"/>
    </source>
</evidence>
<dbReference type="OMA" id="CPYFPAI"/>
<feature type="compositionally biased region" description="Low complexity" evidence="10">
    <location>
        <begin position="297"/>
        <end position="308"/>
    </location>
</feature>
<dbReference type="PROSITE" id="PS50176">
    <property type="entry name" value="ARM_REPEAT"/>
    <property type="match status" value="3"/>
</dbReference>
<dbReference type="Gene3D" id="1.25.10.10">
    <property type="entry name" value="Leucine-rich Repeat Variant"/>
    <property type="match status" value="1"/>
</dbReference>